<evidence type="ECO:0008006" key="3">
    <source>
        <dbReference type="Google" id="ProtNLM"/>
    </source>
</evidence>
<dbReference type="InParanoid" id="S8DUI1"/>
<gene>
    <name evidence="1" type="ORF">FOMPIDRAFT_1053486</name>
</gene>
<organism evidence="1 2">
    <name type="scientific">Fomitopsis schrenkii</name>
    <name type="common">Brown rot fungus</name>
    <dbReference type="NCBI Taxonomy" id="2126942"/>
    <lineage>
        <taxon>Eukaryota</taxon>
        <taxon>Fungi</taxon>
        <taxon>Dikarya</taxon>
        <taxon>Basidiomycota</taxon>
        <taxon>Agaricomycotina</taxon>
        <taxon>Agaricomycetes</taxon>
        <taxon>Polyporales</taxon>
        <taxon>Fomitopsis</taxon>
    </lineage>
</organism>
<dbReference type="InterPro" id="IPR016197">
    <property type="entry name" value="Chromo-like_dom_sf"/>
</dbReference>
<proteinExistence type="predicted"/>
<name>S8DUI1_FOMSC</name>
<evidence type="ECO:0000313" key="1">
    <source>
        <dbReference type="EMBL" id="EPS96227.1"/>
    </source>
</evidence>
<accession>S8DUI1</accession>
<reference evidence="1 2" key="1">
    <citation type="journal article" date="2012" name="Science">
        <title>The Paleozoic origin of enzymatic lignin decomposition reconstructed from 31 fungal genomes.</title>
        <authorList>
            <person name="Floudas D."/>
            <person name="Binder M."/>
            <person name="Riley R."/>
            <person name="Barry K."/>
            <person name="Blanchette R.A."/>
            <person name="Henrissat B."/>
            <person name="Martinez A.T."/>
            <person name="Otillar R."/>
            <person name="Spatafora J.W."/>
            <person name="Yadav J.S."/>
            <person name="Aerts A."/>
            <person name="Benoit I."/>
            <person name="Boyd A."/>
            <person name="Carlson A."/>
            <person name="Copeland A."/>
            <person name="Coutinho P.M."/>
            <person name="de Vries R.P."/>
            <person name="Ferreira P."/>
            <person name="Findley K."/>
            <person name="Foster B."/>
            <person name="Gaskell J."/>
            <person name="Glotzer D."/>
            <person name="Gorecki P."/>
            <person name="Heitman J."/>
            <person name="Hesse C."/>
            <person name="Hori C."/>
            <person name="Igarashi K."/>
            <person name="Jurgens J.A."/>
            <person name="Kallen N."/>
            <person name="Kersten P."/>
            <person name="Kohler A."/>
            <person name="Kuees U."/>
            <person name="Kumar T.K.A."/>
            <person name="Kuo A."/>
            <person name="LaButti K."/>
            <person name="Larrondo L.F."/>
            <person name="Lindquist E."/>
            <person name="Ling A."/>
            <person name="Lombard V."/>
            <person name="Lucas S."/>
            <person name="Lundell T."/>
            <person name="Martin R."/>
            <person name="McLaughlin D.J."/>
            <person name="Morgenstern I."/>
            <person name="Morin E."/>
            <person name="Murat C."/>
            <person name="Nagy L.G."/>
            <person name="Nolan M."/>
            <person name="Ohm R.A."/>
            <person name="Patyshakuliyeva A."/>
            <person name="Rokas A."/>
            <person name="Ruiz-Duenas F.J."/>
            <person name="Sabat G."/>
            <person name="Salamov A."/>
            <person name="Samejima M."/>
            <person name="Schmutz J."/>
            <person name="Slot J.C."/>
            <person name="St John F."/>
            <person name="Stenlid J."/>
            <person name="Sun H."/>
            <person name="Sun S."/>
            <person name="Syed K."/>
            <person name="Tsang A."/>
            <person name="Wiebenga A."/>
            <person name="Young D."/>
            <person name="Pisabarro A."/>
            <person name="Eastwood D.C."/>
            <person name="Martin F."/>
            <person name="Cullen D."/>
            <person name="Grigoriev I.V."/>
            <person name="Hibbett D.S."/>
        </authorList>
    </citation>
    <scope>NUCLEOTIDE SEQUENCE</scope>
    <source>
        <strain evidence="2">FP-58527</strain>
    </source>
</reference>
<dbReference type="SUPFAM" id="SSF54160">
    <property type="entry name" value="Chromo domain-like"/>
    <property type="match status" value="1"/>
</dbReference>
<dbReference type="AlphaFoldDB" id="S8DUI1"/>
<protein>
    <recommendedName>
        <fullName evidence="3">Chromo domain-containing protein</fullName>
    </recommendedName>
</protein>
<evidence type="ECO:0000313" key="2">
    <source>
        <dbReference type="Proteomes" id="UP000015241"/>
    </source>
</evidence>
<keyword evidence="2" id="KW-1185">Reference proteome</keyword>
<dbReference type="EMBL" id="KE504192">
    <property type="protein sequence ID" value="EPS96227.1"/>
    <property type="molecule type" value="Genomic_DNA"/>
</dbReference>
<dbReference type="Proteomes" id="UP000015241">
    <property type="component" value="Unassembled WGS sequence"/>
</dbReference>
<sequence length="131" mass="15015">MGVPLRTSVKTPLRGRPTRLRSEVHRCCLSRDGHPLHAVRINDEYGKVDVSCDAFHNEPDVPCPDPVLYEVDGTPLWEVQDILNVWRNPTSGTWEALVKWKGSGYQDDWVDFDFVSHVDQAKVWKSMMNIP</sequence>
<dbReference type="HOGENOM" id="CLU_1927627_0_0_1"/>